<dbReference type="EMBL" id="CABPRV010000013">
    <property type="protein sequence ID" value="VVE46004.1"/>
    <property type="molecule type" value="Genomic_DNA"/>
</dbReference>
<keyword evidence="1" id="KW-0175">Coiled coil</keyword>
<gene>
    <name evidence="4" type="ORF">PCA20602_04420</name>
</gene>
<name>A0ABY6WAN1_9BURK</name>
<evidence type="ECO:0000256" key="3">
    <source>
        <dbReference type="SAM" id="Phobius"/>
    </source>
</evidence>
<dbReference type="CDD" id="cd20335">
    <property type="entry name" value="BRcat_RBR"/>
    <property type="match status" value="1"/>
</dbReference>
<keyword evidence="5" id="KW-1185">Reference proteome</keyword>
<keyword evidence="3" id="KW-0812">Transmembrane</keyword>
<proteinExistence type="predicted"/>
<keyword evidence="3" id="KW-0472">Membrane</keyword>
<feature type="compositionally biased region" description="Low complexity" evidence="2">
    <location>
        <begin position="361"/>
        <end position="372"/>
    </location>
</feature>
<protein>
    <submittedName>
        <fullName evidence="4">Serine endopeptidase</fullName>
    </submittedName>
</protein>
<reference evidence="4 5" key="1">
    <citation type="submission" date="2019-08" db="EMBL/GenBank/DDBJ databases">
        <authorList>
            <person name="Peeters C."/>
        </authorList>
    </citation>
    <scope>NUCLEOTIDE SEQUENCE [LARGE SCALE GENOMIC DNA]</scope>
    <source>
        <strain evidence="4 5">LMG 20602</strain>
    </source>
</reference>
<comment type="caution">
    <text evidence="4">The sequence shown here is derived from an EMBL/GenBank/DDBJ whole genome shotgun (WGS) entry which is preliminary data.</text>
</comment>
<feature type="coiled-coil region" evidence="1">
    <location>
        <begin position="56"/>
        <end position="83"/>
    </location>
</feature>
<evidence type="ECO:0000256" key="2">
    <source>
        <dbReference type="SAM" id="MobiDB-lite"/>
    </source>
</evidence>
<feature type="region of interest" description="Disordered" evidence="2">
    <location>
        <begin position="345"/>
        <end position="372"/>
    </location>
</feature>
<feature type="transmembrane region" description="Helical" evidence="3">
    <location>
        <begin position="208"/>
        <end position="231"/>
    </location>
</feature>
<feature type="transmembrane region" description="Helical" evidence="3">
    <location>
        <begin position="182"/>
        <end position="201"/>
    </location>
</feature>
<dbReference type="RefSeq" id="WP_246182288.1">
    <property type="nucleotide sequence ID" value="NZ_CABPRV010000013.1"/>
</dbReference>
<organism evidence="4 5">
    <name type="scientific">Pandoraea capi</name>
    <dbReference type="NCBI Taxonomy" id="2508286"/>
    <lineage>
        <taxon>Bacteria</taxon>
        <taxon>Pseudomonadati</taxon>
        <taxon>Pseudomonadota</taxon>
        <taxon>Betaproteobacteria</taxon>
        <taxon>Burkholderiales</taxon>
        <taxon>Burkholderiaceae</taxon>
        <taxon>Pandoraea</taxon>
    </lineage>
</organism>
<dbReference type="Proteomes" id="UP000366065">
    <property type="component" value="Unassembled WGS sequence"/>
</dbReference>
<evidence type="ECO:0000313" key="4">
    <source>
        <dbReference type="EMBL" id="VVE46004.1"/>
    </source>
</evidence>
<feature type="transmembrane region" description="Helical" evidence="3">
    <location>
        <begin position="15"/>
        <end position="35"/>
    </location>
</feature>
<feature type="transmembrane region" description="Helical" evidence="3">
    <location>
        <begin position="237"/>
        <end position="256"/>
    </location>
</feature>
<accession>A0ABY6WAN1</accession>
<evidence type="ECO:0000256" key="1">
    <source>
        <dbReference type="SAM" id="Coils"/>
    </source>
</evidence>
<evidence type="ECO:0000313" key="5">
    <source>
        <dbReference type="Proteomes" id="UP000366065"/>
    </source>
</evidence>
<sequence>MAGSRRLPETWFRRGLWLIAVLFAAFLIGLGGLVVDKLPGVAAPPTLASFVDVAQAQRADAAIKQAQTQLEDVESQLETARLQLKARSTAYRNARESFNDWVATRTATAQASQDAELISRTRALDTLKAAERDAQTQVDSLESRQLEAQRAVQSTREARFALNEAASEQLAAVQRSQELKVFGIRLALTLPLLAIAGWLFVRQRKSTWWPFVWGFIFFALFAFFVELVPYLPDYGGYVRYLVGIVVTVLIGRYAIVSLQRYLARQKAEEQLPDEERRKTLSYDLAQARLAKSVCPGCERPVKLDDPDRDYCVHCGICLFDHCGTCKTRKNAFAHFCHHCGARSKGNGGAPNDTPPNPAPEAGSYSAAAGGGT</sequence>
<keyword evidence="3" id="KW-1133">Transmembrane helix</keyword>